<evidence type="ECO:0000313" key="4">
    <source>
        <dbReference type="Proteomes" id="UP000030765"/>
    </source>
</evidence>
<evidence type="ECO:0000313" key="3">
    <source>
        <dbReference type="EnsemblMetazoa" id="ASIC015748-PA"/>
    </source>
</evidence>
<evidence type="ECO:0000313" key="2">
    <source>
        <dbReference type="EMBL" id="KFB47699.1"/>
    </source>
</evidence>
<reference evidence="3" key="2">
    <citation type="submission" date="2020-05" db="UniProtKB">
        <authorList>
            <consortium name="EnsemblMetazoa"/>
        </authorList>
    </citation>
    <scope>IDENTIFICATION</scope>
</reference>
<dbReference type="OrthoDB" id="7731699at2759"/>
<dbReference type="VEuPathDB" id="VectorBase:ASIC015748"/>
<feature type="region of interest" description="Disordered" evidence="1">
    <location>
        <begin position="89"/>
        <end position="113"/>
    </location>
</feature>
<keyword evidence="4" id="KW-1185">Reference proteome</keyword>
<evidence type="ECO:0000256" key="1">
    <source>
        <dbReference type="SAM" id="MobiDB-lite"/>
    </source>
</evidence>
<dbReference type="EnsemblMetazoa" id="ASIC015748-RA">
    <property type="protein sequence ID" value="ASIC015748-PA"/>
    <property type="gene ID" value="ASIC015748"/>
</dbReference>
<organism evidence="2">
    <name type="scientific">Anopheles sinensis</name>
    <name type="common">Mosquito</name>
    <dbReference type="NCBI Taxonomy" id="74873"/>
    <lineage>
        <taxon>Eukaryota</taxon>
        <taxon>Metazoa</taxon>
        <taxon>Ecdysozoa</taxon>
        <taxon>Arthropoda</taxon>
        <taxon>Hexapoda</taxon>
        <taxon>Insecta</taxon>
        <taxon>Pterygota</taxon>
        <taxon>Neoptera</taxon>
        <taxon>Endopterygota</taxon>
        <taxon>Diptera</taxon>
        <taxon>Nematocera</taxon>
        <taxon>Culicoidea</taxon>
        <taxon>Culicidae</taxon>
        <taxon>Anophelinae</taxon>
        <taxon>Anopheles</taxon>
    </lineage>
</organism>
<accession>A0A084WBV5</accession>
<proteinExistence type="predicted"/>
<protein>
    <submittedName>
        <fullName evidence="2 3">Zinc finger protein 569-like protein</fullName>
    </submittedName>
</protein>
<name>A0A084WBV5_ANOSI</name>
<dbReference type="AlphaFoldDB" id="A0A084WBV5"/>
<dbReference type="Proteomes" id="UP000030765">
    <property type="component" value="Unassembled WGS sequence"/>
</dbReference>
<sequence length="130" mass="14298">MEVDTSTSIPFGGIAPKVGTLLENAAENYTETITLDESDSDDSLPSLYGEAMQEAWNDNPSTAQNEEWLISSPNEQELEHTPVVVCEEEENNASNSVVDLDQNPISKDDMQRSSNTNFNIIPQFCSQIGL</sequence>
<reference evidence="2 4" key="1">
    <citation type="journal article" date="2014" name="BMC Genomics">
        <title>Genome sequence of Anopheles sinensis provides insight into genetics basis of mosquito competence for malaria parasites.</title>
        <authorList>
            <person name="Zhou D."/>
            <person name="Zhang D."/>
            <person name="Ding G."/>
            <person name="Shi L."/>
            <person name="Hou Q."/>
            <person name="Ye Y."/>
            <person name="Xu Y."/>
            <person name="Zhou H."/>
            <person name="Xiong C."/>
            <person name="Li S."/>
            <person name="Yu J."/>
            <person name="Hong S."/>
            <person name="Yu X."/>
            <person name="Zou P."/>
            <person name="Chen C."/>
            <person name="Chang X."/>
            <person name="Wang W."/>
            <person name="Lv Y."/>
            <person name="Sun Y."/>
            <person name="Ma L."/>
            <person name="Shen B."/>
            <person name="Zhu C."/>
        </authorList>
    </citation>
    <scope>NUCLEOTIDE SEQUENCE [LARGE SCALE GENOMIC DNA]</scope>
</reference>
<gene>
    <name evidence="2" type="ORF">ZHAS_00015748</name>
</gene>
<dbReference type="EMBL" id="KE525332">
    <property type="protein sequence ID" value="KFB47699.1"/>
    <property type="molecule type" value="Genomic_DNA"/>
</dbReference>
<dbReference type="EMBL" id="ATLV01022472">
    <property type="status" value="NOT_ANNOTATED_CDS"/>
    <property type="molecule type" value="Genomic_DNA"/>
</dbReference>